<feature type="region of interest" description="Disordered" evidence="1">
    <location>
        <begin position="420"/>
        <end position="451"/>
    </location>
</feature>
<feature type="region of interest" description="Disordered" evidence="1">
    <location>
        <begin position="188"/>
        <end position="212"/>
    </location>
</feature>
<dbReference type="STRING" id="244447.ENSCSEP00000027926"/>
<feature type="compositionally biased region" description="Basic and acidic residues" evidence="1">
    <location>
        <begin position="476"/>
        <end position="490"/>
    </location>
</feature>
<dbReference type="GeneID" id="103389144"/>
<reference evidence="2 3" key="1">
    <citation type="journal article" date="2014" name="Nat. Genet.">
        <title>Whole-genome sequence of a flatfish provides insights into ZW sex chromosome evolution and adaptation to a benthic lifestyle.</title>
        <authorList>
            <person name="Chen S."/>
            <person name="Zhang G."/>
            <person name="Shao C."/>
            <person name="Huang Q."/>
            <person name="Liu G."/>
            <person name="Zhang P."/>
            <person name="Song W."/>
            <person name="An N."/>
            <person name="Chalopin D."/>
            <person name="Volff J.N."/>
            <person name="Hong Y."/>
            <person name="Li Q."/>
            <person name="Sha Z."/>
            <person name="Zhou H."/>
            <person name="Xie M."/>
            <person name="Yu Q."/>
            <person name="Liu Y."/>
            <person name="Xiang H."/>
            <person name="Wang N."/>
            <person name="Wu K."/>
            <person name="Yang C."/>
            <person name="Zhou Q."/>
            <person name="Liao X."/>
            <person name="Yang L."/>
            <person name="Hu Q."/>
            <person name="Zhang J."/>
            <person name="Meng L."/>
            <person name="Jin L."/>
            <person name="Tian Y."/>
            <person name="Lian J."/>
            <person name="Yang J."/>
            <person name="Miao G."/>
            <person name="Liu S."/>
            <person name="Liang Z."/>
            <person name="Yan F."/>
            <person name="Li Y."/>
            <person name="Sun B."/>
            <person name="Zhang H."/>
            <person name="Zhang J."/>
            <person name="Zhu Y."/>
            <person name="Du M."/>
            <person name="Zhao Y."/>
            <person name="Schartl M."/>
            <person name="Tang Q."/>
            <person name="Wang J."/>
        </authorList>
    </citation>
    <scope>NUCLEOTIDE SEQUENCE</scope>
</reference>
<accession>A0A3P8WR10</accession>
<dbReference type="Ensembl" id="ENSCSET00000028301.1">
    <property type="protein sequence ID" value="ENSCSEP00000027926.1"/>
    <property type="gene ID" value="ENSCSEG00000017847.1"/>
</dbReference>
<dbReference type="CTD" id="118212122"/>
<evidence type="ECO:0000313" key="3">
    <source>
        <dbReference type="Proteomes" id="UP000265120"/>
    </source>
</evidence>
<dbReference type="AlphaFoldDB" id="A0A3P8WR10"/>
<keyword evidence="3" id="KW-1185">Reference proteome</keyword>
<feature type="compositionally biased region" description="Polar residues" evidence="1">
    <location>
        <begin position="364"/>
        <end position="378"/>
    </location>
</feature>
<dbReference type="InParanoid" id="A0A3P8WR10"/>
<dbReference type="InterPro" id="IPR052679">
    <property type="entry name" value="Cell_Prolif_Regulator"/>
</dbReference>
<dbReference type="GeneTree" id="ENSGT00940000170723"/>
<dbReference type="PANTHER" id="PTHR35079">
    <property type="entry name" value="LUNG ADENOMA SUSCEPTIBILITY PROTEIN 2"/>
    <property type="match status" value="1"/>
</dbReference>
<name>A0A3P8WR10_CYNSE</name>
<dbReference type="OMA" id="PRCHSIS"/>
<reference evidence="2" key="2">
    <citation type="submission" date="2025-08" db="UniProtKB">
        <authorList>
            <consortium name="Ensembl"/>
        </authorList>
    </citation>
    <scope>IDENTIFICATION</scope>
</reference>
<reference evidence="2" key="3">
    <citation type="submission" date="2025-09" db="UniProtKB">
        <authorList>
            <consortium name="Ensembl"/>
        </authorList>
    </citation>
    <scope>IDENTIFICATION</scope>
</reference>
<proteinExistence type="predicted"/>
<evidence type="ECO:0000256" key="1">
    <source>
        <dbReference type="SAM" id="MobiDB-lite"/>
    </source>
</evidence>
<protein>
    <submittedName>
        <fullName evidence="2">Uncharacterized LOC103389144</fullName>
    </submittedName>
</protein>
<organism evidence="2 3">
    <name type="scientific">Cynoglossus semilaevis</name>
    <name type="common">Tongue sole</name>
    <dbReference type="NCBI Taxonomy" id="244447"/>
    <lineage>
        <taxon>Eukaryota</taxon>
        <taxon>Metazoa</taxon>
        <taxon>Chordata</taxon>
        <taxon>Craniata</taxon>
        <taxon>Vertebrata</taxon>
        <taxon>Euteleostomi</taxon>
        <taxon>Actinopterygii</taxon>
        <taxon>Neopterygii</taxon>
        <taxon>Teleostei</taxon>
        <taxon>Neoteleostei</taxon>
        <taxon>Acanthomorphata</taxon>
        <taxon>Carangaria</taxon>
        <taxon>Pleuronectiformes</taxon>
        <taxon>Pleuronectoidei</taxon>
        <taxon>Cynoglossidae</taxon>
        <taxon>Cynoglossinae</taxon>
        <taxon>Cynoglossus</taxon>
    </lineage>
</organism>
<dbReference type="OrthoDB" id="9934714at2759"/>
<feature type="region of interest" description="Disordered" evidence="1">
    <location>
        <begin position="364"/>
        <end position="402"/>
    </location>
</feature>
<dbReference type="PANTHER" id="PTHR35079:SF1">
    <property type="entry name" value="LUNG ADENOMA SUSCEPTIBILITY PROTEIN 2"/>
    <property type="match status" value="1"/>
</dbReference>
<evidence type="ECO:0000313" key="2">
    <source>
        <dbReference type="Ensembl" id="ENSCSEP00000027926.1"/>
    </source>
</evidence>
<feature type="region of interest" description="Disordered" evidence="1">
    <location>
        <begin position="476"/>
        <end position="517"/>
    </location>
</feature>
<sequence length="517" mass="57322">MIERMDSDSQFEESLSPESTVTSLLSSSGRLKSSLLPPECTTTFRFKNKDYGSASDALDAYIADFDNSCQRCKSQTGRLVLPQSPPPSLRKPRNRDVLRESLTERELDYLNLPVSSVLRCATEDRLSMTTDDLLSIPHDGSLPVTRTSAFIQGLLSRSGAPTLQCPHSCKGCRSCAGLHHQLAQTPRCSRSRGQSGAYKDFPTRAHKSNQRSAASEWVEPSFSIFPRMNRTSDLKCPTWVDDCVGSEPLQPLESKLWDQGPMCSQPAPRGGAPSWVEELEEDDVDMKRSQESEILFQVDSQLSLRDLRHQFDDHISRLAAERKSSDVMETSFRDKRIESLILKADQVLNSLCQSREAGTSVNAEELLTSSSHRPSSVLDSAAGGSRTTQNTGAETPDSCLPGPVEALKQMLFRLQAVEAKLQHQEGESPNSPRKPERLETEETPVNQWTDGEADLDSLSGGLSLQRALHHLNRLKLLVEEPGEKRRKSEEVKDDDDEGRYSSSSADGTPFVLRTNAL</sequence>
<dbReference type="RefSeq" id="XP_008322661.1">
    <property type="nucleotide sequence ID" value="XM_008324439.3"/>
</dbReference>
<dbReference type="Proteomes" id="UP000265120">
    <property type="component" value="Chromosome 14"/>
</dbReference>